<dbReference type="Gene3D" id="3.30.460.10">
    <property type="entry name" value="Beta Polymerase, domain 2"/>
    <property type="match status" value="1"/>
</dbReference>
<dbReference type="AlphaFoldDB" id="A0A1T4R6Y8"/>
<dbReference type="SMART" id="SM00954">
    <property type="entry name" value="RelA_SpoT"/>
    <property type="match status" value="1"/>
</dbReference>
<proteinExistence type="predicted"/>
<feature type="domain" description="RelA/SpoT" evidence="1">
    <location>
        <begin position="49"/>
        <end position="161"/>
    </location>
</feature>
<sequence>MVRLGERLISSASPSEDDLTDLSRLLLAYDEALESALGTVRGLGFTPSSRVKNTGTVLEKLRRHGGSWLKSMQDLAGMRIVLDGGRREQDRVTETLMGVFQEESRAPRLVDRRKDPSSGYRAVHVIVYPGGLPVEIQVRTRWQHEWADMFEKLSDLVGRGIRYGEPPEHRRHRLADHAESLTPEQETGLDLRYDTAYRRRASMVDLAIAVSDVISTLEQAEAAGVGEGDPGVQEGWRRVHDYLAKLREDMNEMALARDV</sequence>
<dbReference type="CDD" id="cd05399">
    <property type="entry name" value="NT_Rel-Spo_like"/>
    <property type="match status" value="1"/>
</dbReference>
<dbReference type="InterPro" id="IPR043519">
    <property type="entry name" value="NT_sf"/>
</dbReference>
<dbReference type="Proteomes" id="UP000190637">
    <property type="component" value="Unassembled WGS sequence"/>
</dbReference>
<evidence type="ECO:0000313" key="2">
    <source>
        <dbReference type="EMBL" id="SKA11653.1"/>
    </source>
</evidence>
<dbReference type="EMBL" id="FUWS01000006">
    <property type="protein sequence ID" value="SKA11653.1"/>
    <property type="molecule type" value="Genomic_DNA"/>
</dbReference>
<dbReference type="PANTHER" id="PTHR47837:SF1">
    <property type="entry name" value="GTP PYROPHOSPHOKINASE YJBM"/>
    <property type="match status" value="1"/>
</dbReference>
<dbReference type="Pfam" id="PF04607">
    <property type="entry name" value="RelA_SpoT"/>
    <property type="match status" value="1"/>
</dbReference>
<protein>
    <submittedName>
        <fullName evidence="2">PpGpp synthetase catalytic domain-containing protein (RelA/SpoT-type nucleotidyltranferase)</fullName>
    </submittedName>
</protein>
<keyword evidence="3" id="KW-1185">Reference proteome</keyword>
<dbReference type="GO" id="GO:0015969">
    <property type="term" value="P:guanosine tetraphosphate metabolic process"/>
    <property type="evidence" value="ECO:0007669"/>
    <property type="project" value="InterPro"/>
</dbReference>
<dbReference type="SUPFAM" id="SSF81301">
    <property type="entry name" value="Nucleotidyltransferase"/>
    <property type="match status" value="1"/>
</dbReference>
<dbReference type="InterPro" id="IPR052366">
    <property type="entry name" value="GTP_Pyrophosphokinase"/>
</dbReference>
<name>A0A1T4R6Y8_9ACTN</name>
<dbReference type="InterPro" id="IPR007685">
    <property type="entry name" value="RelA_SpoT"/>
</dbReference>
<dbReference type="STRING" id="1122192.SAMN02745673_02567"/>
<organism evidence="2 3">
    <name type="scientific">Marinactinospora thermotolerans DSM 45154</name>
    <dbReference type="NCBI Taxonomy" id="1122192"/>
    <lineage>
        <taxon>Bacteria</taxon>
        <taxon>Bacillati</taxon>
        <taxon>Actinomycetota</taxon>
        <taxon>Actinomycetes</taxon>
        <taxon>Streptosporangiales</taxon>
        <taxon>Nocardiopsidaceae</taxon>
        <taxon>Marinactinospora</taxon>
    </lineage>
</organism>
<dbReference type="PANTHER" id="PTHR47837">
    <property type="entry name" value="GTP PYROPHOSPHOKINASE YJBM"/>
    <property type="match status" value="1"/>
</dbReference>
<reference evidence="2 3" key="1">
    <citation type="submission" date="2017-02" db="EMBL/GenBank/DDBJ databases">
        <authorList>
            <person name="Peterson S.W."/>
        </authorList>
    </citation>
    <scope>NUCLEOTIDE SEQUENCE [LARGE SCALE GENOMIC DNA]</scope>
    <source>
        <strain evidence="2 3">DSM 45154</strain>
    </source>
</reference>
<evidence type="ECO:0000259" key="1">
    <source>
        <dbReference type="SMART" id="SM00954"/>
    </source>
</evidence>
<accession>A0A1T4R6Y8</accession>
<gene>
    <name evidence="2" type="ORF">SAMN02745673_02567</name>
</gene>
<evidence type="ECO:0000313" key="3">
    <source>
        <dbReference type="Proteomes" id="UP000190637"/>
    </source>
</evidence>